<evidence type="ECO:0000256" key="2">
    <source>
        <dbReference type="ARBA" id="ARBA00008821"/>
    </source>
</evidence>
<dbReference type="Proteomes" id="UP001283361">
    <property type="component" value="Unassembled WGS sequence"/>
</dbReference>
<evidence type="ECO:0000256" key="5">
    <source>
        <dbReference type="ARBA" id="ARBA00022989"/>
    </source>
</evidence>
<dbReference type="Pfam" id="PF00860">
    <property type="entry name" value="Xan_ur_permease"/>
    <property type="match status" value="1"/>
</dbReference>
<evidence type="ECO:0000256" key="4">
    <source>
        <dbReference type="ARBA" id="ARBA00022692"/>
    </source>
</evidence>
<feature type="transmembrane region" description="Helical" evidence="8">
    <location>
        <begin position="531"/>
        <end position="549"/>
    </location>
</feature>
<keyword evidence="6 8" id="KW-0472">Membrane</keyword>
<reference evidence="9" key="1">
    <citation type="journal article" date="2023" name="G3 (Bethesda)">
        <title>A reference genome for the long-term kleptoplast-retaining sea slug Elysia crispata morphotype clarki.</title>
        <authorList>
            <person name="Eastman K.E."/>
            <person name="Pendleton A.L."/>
            <person name="Shaikh M.A."/>
            <person name="Suttiyut T."/>
            <person name="Ogas R."/>
            <person name="Tomko P."/>
            <person name="Gavelis G."/>
            <person name="Widhalm J.R."/>
            <person name="Wisecaver J.H."/>
        </authorList>
    </citation>
    <scope>NUCLEOTIDE SEQUENCE</scope>
    <source>
        <strain evidence="9">ECLA1</strain>
    </source>
</reference>
<feature type="transmembrane region" description="Helical" evidence="8">
    <location>
        <begin position="565"/>
        <end position="586"/>
    </location>
</feature>
<evidence type="ECO:0000256" key="1">
    <source>
        <dbReference type="ARBA" id="ARBA00004141"/>
    </source>
</evidence>
<feature type="region of interest" description="Disordered" evidence="7">
    <location>
        <begin position="35"/>
        <end position="56"/>
    </location>
</feature>
<protein>
    <recommendedName>
        <fullName evidence="11">Solute carrier family 23 member 2</fullName>
    </recommendedName>
</protein>
<dbReference type="GO" id="GO:0005886">
    <property type="term" value="C:plasma membrane"/>
    <property type="evidence" value="ECO:0007669"/>
    <property type="project" value="UniProtKB-ARBA"/>
</dbReference>
<keyword evidence="10" id="KW-1185">Reference proteome</keyword>
<name>A0AAE1AUB8_9GAST</name>
<evidence type="ECO:0000256" key="8">
    <source>
        <dbReference type="SAM" id="Phobius"/>
    </source>
</evidence>
<evidence type="ECO:0000313" key="9">
    <source>
        <dbReference type="EMBL" id="KAK3794013.1"/>
    </source>
</evidence>
<keyword evidence="5 8" id="KW-1133">Transmembrane helix</keyword>
<evidence type="ECO:0000256" key="3">
    <source>
        <dbReference type="ARBA" id="ARBA00022448"/>
    </source>
</evidence>
<comment type="subcellular location">
    <subcellularLocation>
        <location evidence="1">Membrane</location>
        <topology evidence="1">Multi-pass membrane protein</topology>
    </subcellularLocation>
</comment>
<keyword evidence="4 8" id="KW-0812">Transmembrane</keyword>
<comment type="similarity">
    <text evidence="2">Belongs to the nucleobase:cation symporter-2 (NCS2) (TC 2.A.40) family.</text>
</comment>
<comment type="caution">
    <text evidence="9">The sequence shown here is derived from an EMBL/GenBank/DDBJ whole genome shotgun (WGS) entry which is preliminary data.</text>
</comment>
<dbReference type="PANTHER" id="PTHR11119">
    <property type="entry name" value="XANTHINE-URACIL / VITAMIN C PERMEASE FAMILY MEMBER"/>
    <property type="match status" value="1"/>
</dbReference>
<dbReference type="PROSITE" id="PS01116">
    <property type="entry name" value="XANTH_URACIL_PERMASE"/>
    <property type="match status" value="1"/>
</dbReference>
<keyword evidence="3" id="KW-0813">Transport</keyword>
<feature type="transmembrane region" description="Helical" evidence="8">
    <location>
        <begin position="472"/>
        <end position="494"/>
    </location>
</feature>
<evidence type="ECO:0000313" key="10">
    <source>
        <dbReference type="Proteomes" id="UP001283361"/>
    </source>
</evidence>
<feature type="compositionally biased region" description="Basic and acidic residues" evidence="7">
    <location>
        <begin position="35"/>
        <end position="54"/>
    </location>
</feature>
<feature type="transmembrane region" description="Helical" evidence="8">
    <location>
        <begin position="322"/>
        <end position="346"/>
    </location>
</feature>
<sequence>MFQSLLVVENIYVDSIRPDRTKCSDSRTRRMFKTEPKPYRMTDHQRNSDTKKGELSMNPMDENIVMEEQNANDITVEYSEETRVDGTSQRTDIFYGVTDNPPWPLAILLGFQHYLTAFGSTLSVPLILAGPLCMAEDKVGLGELIATTFFVSGIATLLQTSLGIRLPIIQGVTFSFLAPTAAILNLPKWACPGNGTNELFGLNETENFLLNQTQDIDAREVWQVRIRELQGAVCIASLFQVVIGTSGLMSVILRYIGPLTITPTITLIGLSLFEVAAEKAATQWWIAATTLLLIALFCQYLKSVSLPLPVYSRSKKCLTLKLPVFKLFPILLAMLLSWLLCFILTVTDCLPSTKGSWGYEARTDVRTSVLRDSSWIRIPYPGQWGLPTVSVGAVFGMLAGILASIMESVGDYYACARLSGAPPPPPSAVNRGIAIEGIGCLMAGIFGTGNGTTSYSENVGAIGITKVGSRRVVLAAGGLLILMGCVGKVGALFVTIPEPVVGGMFIAMFGMITSVGLSNLQFVDLRSSRNLFVLAFSIFVGLCFPNWMAKNKDVINTGNETVDQMVTVLCSTSMFIGGLVGFVLDVSLPGTLEERGIVKWRQDGVETATKSDLENEENNTSTYTNYYHDPIYDFPLKLKCLNNHHCCKYNPIYGMVKADPDSSKSTRT</sequence>
<gene>
    <name evidence="9" type="ORF">RRG08_028447</name>
</gene>
<accession>A0AAE1AUB8</accession>
<dbReference type="InterPro" id="IPR006043">
    <property type="entry name" value="NCS2"/>
</dbReference>
<feature type="transmembrane region" description="Helical" evidence="8">
    <location>
        <begin position="283"/>
        <end position="301"/>
    </location>
</feature>
<organism evidence="9 10">
    <name type="scientific">Elysia crispata</name>
    <name type="common">lettuce slug</name>
    <dbReference type="NCBI Taxonomy" id="231223"/>
    <lineage>
        <taxon>Eukaryota</taxon>
        <taxon>Metazoa</taxon>
        <taxon>Spiralia</taxon>
        <taxon>Lophotrochozoa</taxon>
        <taxon>Mollusca</taxon>
        <taxon>Gastropoda</taxon>
        <taxon>Heterobranchia</taxon>
        <taxon>Euthyneura</taxon>
        <taxon>Panpulmonata</taxon>
        <taxon>Sacoglossa</taxon>
        <taxon>Placobranchoidea</taxon>
        <taxon>Plakobranchidae</taxon>
        <taxon>Elysia</taxon>
    </lineage>
</organism>
<evidence type="ECO:0000256" key="7">
    <source>
        <dbReference type="SAM" id="MobiDB-lite"/>
    </source>
</evidence>
<feature type="transmembrane region" description="Helical" evidence="8">
    <location>
        <begin position="384"/>
        <end position="403"/>
    </location>
</feature>
<dbReference type="GO" id="GO:0022857">
    <property type="term" value="F:transmembrane transporter activity"/>
    <property type="evidence" value="ECO:0007669"/>
    <property type="project" value="InterPro"/>
</dbReference>
<dbReference type="InterPro" id="IPR006042">
    <property type="entry name" value="Xan_ur_permease"/>
</dbReference>
<dbReference type="AlphaFoldDB" id="A0AAE1AUB8"/>
<evidence type="ECO:0008006" key="11">
    <source>
        <dbReference type="Google" id="ProtNLM"/>
    </source>
</evidence>
<evidence type="ECO:0000256" key="6">
    <source>
        <dbReference type="ARBA" id="ARBA00023136"/>
    </source>
</evidence>
<dbReference type="EMBL" id="JAWDGP010001156">
    <property type="protein sequence ID" value="KAK3794013.1"/>
    <property type="molecule type" value="Genomic_DNA"/>
</dbReference>
<proteinExistence type="inferred from homology"/>
<feature type="transmembrane region" description="Helical" evidence="8">
    <location>
        <begin position="500"/>
        <end position="519"/>
    </location>
</feature>
<feature type="transmembrane region" description="Helical" evidence="8">
    <location>
        <begin position="229"/>
        <end position="252"/>
    </location>
</feature>